<gene>
    <name evidence="2" type="ORF">B296_00034932</name>
</gene>
<dbReference type="PANTHER" id="PTHR33240:SF8">
    <property type="entry name" value="OS03G0439900 PROTEIN"/>
    <property type="match status" value="1"/>
</dbReference>
<dbReference type="EMBL" id="AMZH03009220">
    <property type="protein sequence ID" value="RRT57312.1"/>
    <property type="molecule type" value="Genomic_DNA"/>
</dbReference>
<dbReference type="PANTHER" id="PTHR33240">
    <property type="entry name" value="OS08G0508500 PROTEIN"/>
    <property type="match status" value="1"/>
</dbReference>
<evidence type="ECO:0000313" key="3">
    <source>
        <dbReference type="Proteomes" id="UP000287651"/>
    </source>
</evidence>
<proteinExistence type="predicted"/>
<reference evidence="2 3" key="1">
    <citation type="journal article" date="2014" name="Agronomy (Basel)">
        <title>A Draft Genome Sequence for Ensete ventricosum, the Drought-Tolerant Tree Against Hunger.</title>
        <authorList>
            <person name="Harrison J."/>
            <person name="Moore K.A."/>
            <person name="Paszkiewicz K."/>
            <person name="Jones T."/>
            <person name="Grant M."/>
            <person name="Ambacheew D."/>
            <person name="Muzemil S."/>
            <person name="Studholme D.J."/>
        </authorList>
    </citation>
    <scope>NUCLEOTIDE SEQUENCE [LARGE SCALE GENOMIC DNA]</scope>
</reference>
<sequence>MKSHPERHDKRRYYRFHIEYRHDTEECHDLQYQIEDLIRCGQLRRYVREQSSIPDGRPPRDSSLRPKGQVEKQIDVIFGRPALGDNNSSARKAYARYEVRKRLLHDEDLDITFKSGGEEHPYHDDALVISVFMANAYVKRFMIDTDSSADILYLDAFQKLGLIDQDLIALTSTLTGFTGDFVSPLDSVTFGGEPKSKTLMMSFTVVKLPQHTMPSSGARSSTGSGRPFRPTTGS</sequence>
<name>A0A426Z018_ENSVE</name>
<evidence type="ECO:0000313" key="2">
    <source>
        <dbReference type="EMBL" id="RRT57312.1"/>
    </source>
</evidence>
<organism evidence="2 3">
    <name type="scientific">Ensete ventricosum</name>
    <name type="common">Abyssinian banana</name>
    <name type="synonym">Musa ensete</name>
    <dbReference type="NCBI Taxonomy" id="4639"/>
    <lineage>
        <taxon>Eukaryota</taxon>
        <taxon>Viridiplantae</taxon>
        <taxon>Streptophyta</taxon>
        <taxon>Embryophyta</taxon>
        <taxon>Tracheophyta</taxon>
        <taxon>Spermatophyta</taxon>
        <taxon>Magnoliopsida</taxon>
        <taxon>Liliopsida</taxon>
        <taxon>Zingiberales</taxon>
        <taxon>Musaceae</taxon>
        <taxon>Ensete</taxon>
    </lineage>
</organism>
<dbReference type="Proteomes" id="UP000287651">
    <property type="component" value="Unassembled WGS sequence"/>
</dbReference>
<dbReference type="AlphaFoldDB" id="A0A426Z018"/>
<protein>
    <submittedName>
        <fullName evidence="2">Uncharacterized protein</fullName>
    </submittedName>
</protein>
<accession>A0A426Z018</accession>
<feature type="region of interest" description="Disordered" evidence="1">
    <location>
        <begin position="211"/>
        <end position="234"/>
    </location>
</feature>
<comment type="caution">
    <text evidence="2">The sequence shown here is derived from an EMBL/GenBank/DDBJ whole genome shotgun (WGS) entry which is preliminary data.</text>
</comment>
<feature type="compositionally biased region" description="Low complexity" evidence="1">
    <location>
        <begin position="215"/>
        <end position="226"/>
    </location>
</feature>
<evidence type="ECO:0000256" key="1">
    <source>
        <dbReference type="SAM" id="MobiDB-lite"/>
    </source>
</evidence>